<sequence>METQYCIPTGGISAHQAIPNSTEGDFYFSGSSCQSYMDFKMYYSVRYAEYTTKQDYATASSVCECMDARLMIADTDLRWSSHCALATTLNEYWLGLDDRISEDNFVWANGQPITTLRRQIIFYYQKPNHDGDCVFRIPGTCYMDDTDCSRNLSFLCEQPQFSSKCYGFMYNSENKFCIPCGGISAYKSTPEQSEGDFYFIDNDCESYVDFKQYNYIRYSEYQVQQDYDTARKTCRCVDSQLMVTDTYERWASYKFFQKTNNEYWLGMDDIATEGTYVWSDGRIVATEWMNLAFSKTKPFGDGDCIYRVPNTDSADDTDCNRNLSYICEQPQYVKCGLFLITP</sequence>
<gene>
    <name evidence="2" type="primary">106059925</name>
</gene>
<dbReference type="PANTHER" id="PTHR22801">
    <property type="entry name" value="LITHOSTATHINE"/>
    <property type="match status" value="1"/>
</dbReference>
<feature type="domain" description="C-type lectin" evidence="1">
    <location>
        <begin position="210"/>
        <end position="328"/>
    </location>
</feature>
<dbReference type="Proteomes" id="UP000076420">
    <property type="component" value="Unassembled WGS sequence"/>
</dbReference>
<dbReference type="KEGG" id="bgt:106059925"/>
<dbReference type="OrthoDB" id="6336996at2759"/>
<dbReference type="Pfam" id="PF00059">
    <property type="entry name" value="Lectin_C"/>
    <property type="match status" value="2"/>
</dbReference>
<dbReference type="PANTHER" id="PTHR22801:SF63">
    <property type="entry name" value="C-TYPE LECTIN DOMAIN-CONTAINING PROTEIN"/>
    <property type="match status" value="1"/>
</dbReference>
<dbReference type="InterPro" id="IPR016187">
    <property type="entry name" value="CTDL_fold"/>
</dbReference>
<dbReference type="InterPro" id="IPR001304">
    <property type="entry name" value="C-type_lectin-like"/>
</dbReference>
<evidence type="ECO:0000313" key="2">
    <source>
        <dbReference type="EnsemblMetazoa" id="BGLB028899-PA"/>
    </source>
</evidence>
<organism evidence="2 3">
    <name type="scientific">Biomphalaria glabrata</name>
    <name type="common">Bloodfluke planorb</name>
    <name type="synonym">Freshwater snail</name>
    <dbReference type="NCBI Taxonomy" id="6526"/>
    <lineage>
        <taxon>Eukaryota</taxon>
        <taxon>Metazoa</taxon>
        <taxon>Spiralia</taxon>
        <taxon>Lophotrochozoa</taxon>
        <taxon>Mollusca</taxon>
        <taxon>Gastropoda</taxon>
        <taxon>Heterobranchia</taxon>
        <taxon>Euthyneura</taxon>
        <taxon>Panpulmonata</taxon>
        <taxon>Hygrophila</taxon>
        <taxon>Lymnaeoidea</taxon>
        <taxon>Planorbidae</taxon>
        <taxon>Biomphalaria</taxon>
    </lineage>
</organism>
<reference evidence="2" key="1">
    <citation type="submission" date="2020-05" db="UniProtKB">
        <authorList>
            <consortium name="EnsemblMetazoa"/>
        </authorList>
    </citation>
    <scope>IDENTIFICATION</scope>
    <source>
        <strain evidence="2">BB02</strain>
    </source>
</reference>
<dbReference type="SMART" id="SM00034">
    <property type="entry name" value="CLECT"/>
    <property type="match status" value="2"/>
</dbReference>
<dbReference type="InterPro" id="IPR016186">
    <property type="entry name" value="C-type_lectin-like/link_sf"/>
</dbReference>
<dbReference type="Gene3D" id="3.10.100.10">
    <property type="entry name" value="Mannose-Binding Protein A, subunit A"/>
    <property type="match status" value="2"/>
</dbReference>
<dbReference type="VEuPathDB" id="VectorBase:BGLAX_045148"/>
<dbReference type="PROSITE" id="PS50041">
    <property type="entry name" value="C_TYPE_LECTIN_2"/>
    <property type="match status" value="2"/>
</dbReference>
<dbReference type="InterPro" id="IPR050801">
    <property type="entry name" value="Ca-Dep_Lectins_ImmuneDev"/>
</dbReference>
<dbReference type="VEuPathDB" id="VectorBase:BGLB028899"/>
<dbReference type="AlphaFoldDB" id="A0A2C9LA93"/>
<protein>
    <recommendedName>
        <fullName evidence="1">C-type lectin domain-containing protein</fullName>
    </recommendedName>
</protein>
<dbReference type="VEuPathDB" id="VectorBase:BGLAX_038132"/>
<evidence type="ECO:0000259" key="1">
    <source>
        <dbReference type="PROSITE" id="PS50041"/>
    </source>
</evidence>
<dbReference type="SUPFAM" id="SSF56436">
    <property type="entry name" value="C-type lectin-like"/>
    <property type="match status" value="2"/>
</dbReference>
<name>A0A2C9LA93_BIOGL</name>
<proteinExistence type="predicted"/>
<feature type="domain" description="C-type lectin" evidence="1">
    <location>
        <begin position="42"/>
        <end position="157"/>
    </location>
</feature>
<evidence type="ECO:0000313" key="3">
    <source>
        <dbReference type="Proteomes" id="UP000076420"/>
    </source>
</evidence>
<accession>A0A2C9LA93</accession>
<dbReference type="CDD" id="cd00037">
    <property type="entry name" value="CLECT"/>
    <property type="match status" value="2"/>
</dbReference>
<dbReference type="EnsemblMetazoa" id="BGLB028899-RA">
    <property type="protein sequence ID" value="BGLB028899-PA"/>
    <property type="gene ID" value="BGLB028899"/>
</dbReference>